<gene>
    <name evidence="3" type="primary">ARP8</name>
    <name evidence="3" type="ORF">OC842_003238</name>
</gene>
<dbReference type="Pfam" id="PF00022">
    <property type="entry name" value="Actin"/>
    <property type="match status" value="1"/>
</dbReference>
<dbReference type="CDD" id="cd10206">
    <property type="entry name" value="ASKHA_NBD_Arp8-like"/>
    <property type="match status" value="1"/>
</dbReference>
<evidence type="ECO:0000313" key="3">
    <source>
        <dbReference type="EMBL" id="KAK0532600.1"/>
    </source>
</evidence>
<feature type="compositionally biased region" description="Low complexity" evidence="2">
    <location>
        <begin position="76"/>
        <end position="92"/>
    </location>
</feature>
<feature type="region of interest" description="Disordered" evidence="2">
    <location>
        <begin position="149"/>
        <end position="190"/>
    </location>
</feature>
<feature type="region of interest" description="Disordered" evidence="2">
    <location>
        <begin position="681"/>
        <end position="701"/>
    </location>
</feature>
<feature type="region of interest" description="Disordered" evidence="2">
    <location>
        <begin position="1"/>
        <end position="26"/>
    </location>
</feature>
<dbReference type="Gene3D" id="3.30.420.40">
    <property type="match status" value="3"/>
</dbReference>
<dbReference type="SMART" id="SM00268">
    <property type="entry name" value="ACTIN"/>
    <property type="match status" value="1"/>
</dbReference>
<feature type="compositionally biased region" description="Low complexity" evidence="2">
    <location>
        <begin position="726"/>
        <end position="737"/>
    </location>
</feature>
<dbReference type="Gene3D" id="3.90.640.10">
    <property type="entry name" value="Actin, Chain A, domain 4"/>
    <property type="match status" value="1"/>
</dbReference>
<feature type="region of interest" description="Disordered" evidence="2">
    <location>
        <begin position="210"/>
        <end position="239"/>
    </location>
</feature>
<evidence type="ECO:0000313" key="4">
    <source>
        <dbReference type="Proteomes" id="UP001176521"/>
    </source>
</evidence>
<dbReference type="SUPFAM" id="SSF53067">
    <property type="entry name" value="Actin-like ATPase domain"/>
    <property type="match status" value="2"/>
</dbReference>
<comment type="caution">
    <text evidence="3">The sequence shown here is derived from an EMBL/GenBank/DDBJ whole genome shotgun (WGS) entry which is preliminary data.</text>
</comment>
<reference evidence="3" key="1">
    <citation type="journal article" date="2023" name="PhytoFront">
        <title>Draft Genome Resources of Seven Strains of Tilletia horrida, Causal Agent of Kernel Smut of Rice.</title>
        <authorList>
            <person name="Khanal S."/>
            <person name="Antony Babu S."/>
            <person name="Zhou X.G."/>
        </authorList>
    </citation>
    <scope>NUCLEOTIDE SEQUENCE</scope>
    <source>
        <strain evidence="3">TX3</strain>
    </source>
</reference>
<feature type="compositionally biased region" description="Basic and acidic residues" evidence="2">
    <location>
        <begin position="149"/>
        <end position="159"/>
    </location>
</feature>
<keyword evidence="4" id="KW-1185">Reference proteome</keyword>
<feature type="region of interest" description="Disordered" evidence="2">
    <location>
        <begin position="64"/>
        <end position="92"/>
    </location>
</feature>
<dbReference type="EMBL" id="JAPDMQ010000156">
    <property type="protein sequence ID" value="KAK0532600.1"/>
    <property type="molecule type" value="Genomic_DNA"/>
</dbReference>
<dbReference type="AlphaFoldDB" id="A0AAN6GC17"/>
<sequence length="926" mass="97162">MPSRKKKGGAAAKWVLQPNPPPDATQELPLAYTTFYVPPPINVKNQTSSYLKSEGQTWLARAAAAPSKRRKLDPSAGDAAAAVPGPAKGKAPIRADAELDVEDEELETEEDLAAQHANTIIIHPGSQYLRIGRATDLFPVSVPNVIARKERPTPYELQRRAQQARGPSANGGGGTAFPSPSQNGNAIAGPSGSSLIAAAAADAMQVDGEGQAEYGDGEEGSDRAAGQNGNGKKKDPLTEKIDVLRGDLRSIMRTNKLRPVTNGRGLTAQYNEGVKPERIPDHNDVYRSDWTDGDSPPEKSFYIGEAALQLPDFSVPAAQEAAHQASLAATWSDPHWRLFRPFKRGLLNHDAYAQVYGPETGLQPLLTDVEKIWTHALTAAPEDPTKPNESGTVDYGLGIPRSQWRNCNAILIVPDLYSRTDIRLLIDLILGPMGFAAVSVQSEGVAATFGAGVSSACIVDIGLERIGIACIEEGLVLPETRITLDYGGADLTTFFEVLLHRSNMPYRELNGAKRITDNILAESLKERLCTLNPADLGLNICDFLLSLPKQPTLKFMLRTYDEVILCPMALFNPRVVDFDAKSGWRSVEASGGKAGGEDAEDFSVVLGVPELRDHDPVVTLAMQHCCRHLLAPPAPVPIATPAGGDAASATGPLGGSGAPSLSVDTAGLSAIPSPNTAFGTVPGTAAASRSGTPGIPASSPAVERSFMLGGSAGADGGLGASISTQASGGPTASASATPAPPPPPPAGPVLDIPREASKMPLDIAVWASIVASGSSTGGQLTNVGINTVGGLAGEDRIKKMSSNVIVTGGTAQIPGLGIALELRINQHFSDWLAGITAAAQAAAQAHFQATGQHALPITSGTGSATATLPNNLQARTTVVPPQRDIDPRLLPWKGMSVFARLECASDLWLRAEDWTMLGWRAAKDKV</sequence>
<feature type="region of interest" description="Disordered" evidence="2">
    <location>
        <begin position="717"/>
        <end position="753"/>
    </location>
</feature>
<evidence type="ECO:0000256" key="2">
    <source>
        <dbReference type="SAM" id="MobiDB-lite"/>
    </source>
</evidence>
<feature type="compositionally biased region" description="Pro residues" evidence="2">
    <location>
        <begin position="738"/>
        <end position="747"/>
    </location>
</feature>
<dbReference type="PANTHER" id="PTHR11937">
    <property type="entry name" value="ACTIN"/>
    <property type="match status" value="1"/>
</dbReference>
<dbReference type="Proteomes" id="UP001176521">
    <property type="component" value="Unassembled WGS sequence"/>
</dbReference>
<accession>A0AAN6GC17</accession>
<comment type="similarity">
    <text evidence="1">Belongs to the actin family.</text>
</comment>
<name>A0AAN6GC17_9BASI</name>
<dbReference type="InterPro" id="IPR004000">
    <property type="entry name" value="Actin"/>
</dbReference>
<proteinExistence type="inferred from homology"/>
<feature type="non-terminal residue" evidence="3">
    <location>
        <position position="926"/>
    </location>
</feature>
<protein>
    <submittedName>
        <fullName evidence="3">Actin-like protein arp8</fullName>
    </submittedName>
</protein>
<organism evidence="3 4">
    <name type="scientific">Tilletia horrida</name>
    <dbReference type="NCBI Taxonomy" id="155126"/>
    <lineage>
        <taxon>Eukaryota</taxon>
        <taxon>Fungi</taxon>
        <taxon>Dikarya</taxon>
        <taxon>Basidiomycota</taxon>
        <taxon>Ustilaginomycotina</taxon>
        <taxon>Exobasidiomycetes</taxon>
        <taxon>Tilletiales</taxon>
        <taxon>Tilletiaceae</taxon>
        <taxon>Tilletia</taxon>
    </lineage>
</organism>
<evidence type="ECO:0000256" key="1">
    <source>
        <dbReference type="RuleBase" id="RU000487"/>
    </source>
</evidence>
<dbReference type="InterPro" id="IPR043129">
    <property type="entry name" value="ATPase_NBD"/>
</dbReference>